<dbReference type="PROSITE" id="PS51257">
    <property type="entry name" value="PROKAR_LIPOPROTEIN"/>
    <property type="match status" value="1"/>
</dbReference>
<dbReference type="Gene3D" id="3.30.70.2050">
    <property type="match status" value="1"/>
</dbReference>
<organism evidence="1 2">
    <name type="scientific">Natronorubrum aibiense</name>
    <dbReference type="NCBI Taxonomy" id="348826"/>
    <lineage>
        <taxon>Archaea</taxon>
        <taxon>Methanobacteriati</taxon>
        <taxon>Methanobacteriota</taxon>
        <taxon>Stenosarchaea group</taxon>
        <taxon>Halobacteria</taxon>
        <taxon>Halobacteriales</taxon>
        <taxon>Natrialbaceae</taxon>
        <taxon>Natronorubrum</taxon>
    </lineage>
</organism>
<name>A0A5P9P9A5_9EURY</name>
<reference evidence="1 2" key="1">
    <citation type="journal article" date="2007" name="Int. J. Syst. Evol. Microbiol.">
        <title>Natronorubrum sulfidifaciens sp. nov., an extremely haloalkaliphilic archaeon isolated from Aiding salt lake in Xin-Jiang, China.</title>
        <authorList>
            <person name="Cui H.L."/>
            <person name="Tohty D."/>
            <person name="Liu H.C."/>
            <person name="Liu S.J."/>
            <person name="Oren A."/>
            <person name="Zhou P.J."/>
        </authorList>
    </citation>
    <scope>NUCLEOTIDE SEQUENCE [LARGE SCALE GENOMIC DNA]</scope>
    <source>
        <strain evidence="1 2">7-3</strain>
        <plasmid evidence="1">unnamed2</plasmid>
    </source>
</reference>
<accession>A0A5P9P9A5</accession>
<protein>
    <submittedName>
        <fullName evidence="1">Nitrous oxide reductase accessory protein NosL</fullName>
    </submittedName>
</protein>
<dbReference type="PANTHER" id="PTHR41247:SF1">
    <property type="entry name" value="HTH-TYPE TRANSCRIPTIONAL REPRESSOR YCNK"/>
    <property type="match status" value="1"/>
</dbReference>
<dbReference type="KEGG" id="nas:GCU68_19685"/>
<keyword evidence="2" id="KW-1185">Reference proteome</keyword>
<dbReference type="SUPFAM" id="SSF160387">
    <property type="entry name" value="NosL/MerB-like"/>
    <property type="match status" value="1"/>
</dbReference>
<dbReference type="InterPro" id="IPR008719">
    <property type="entry name" value="N2O_reductase_NosL"/>
</dbReference>
<dbReference type="PANTHER" id="PTHR41247">
    <property type="entry name" value="HTH-TYPE TRANSCRIPTIONAL REPRESSOR YCNK"/>
    <property type="match status" value="1"/>
</dbReference>
<dbReference type="RefSeq" id="WP_152944300.1">
    <property type="nucleotide sequence ID" value="NZ_CP045490.1"/>
</dbReference>
<dbReference type="EMBL" id="CP045490">
    <property type="protein sequence ID" value="QFU84741.1"/>
    <property type="molecule type" value="Genomic_DNA"/>
</dbReference>
<gene>
    <name evidence="1" type="ORF">GCU68_19685</name>
</gene>
<proteinExistence type="predicted"/>
<dbReference type="Pfam" id="PF05573">
    <property type="entry name" value="NosL"/>
    <property type="match status" value="1"/>
</dbReference>
<evidence type="ECO:0000313" key="1">
    <source>
        <dbReference type="EMBL" id="QFU84741.1"/>
    </source>
</evidence>
<evidence type="ECO:0000313" key="2">
    <source>
        <dbReference type="Proteomes" id="UP000326170"/>
    </source>
</evidence>
<dbReference type="OrthoDB" id="162738at2157"/>
<dbReference type="AlphaFoldDB" id="A0A5P9P9A5"/>
<sequence length="188" mass="20443">MTQRLASSRTDRRRVLFGIGTLATASLAGCLSDDDSDDPAEPIALTDGQTCDVCGMMITDQYGPAGQVFYEDGNPDVRDGPAWFDSVAELLEYAARQTSRGWTERGTFVTDYSSVEYELLEGDEALHISTHAAADDFADATECYYVADSEVQGAMGDDYLPFSARDDAETFADDHGGTVREWDSLATD</sequence>
<dbReference type="GeneID" id="42303282"/>
<geneLocation type="plasmid" evidence="1 2">
    <name>unnamed2</name>
</geneLocation>
<keyword evidence="1" id="KW-0614">Plasmid</keyword>
<dbReference type="Proteomes" id="UP000326170">
    <property type="component" value="Plasmid unnamed2"/>
</dbReference>